<comment type="caution">
    <text evidence="3">The sequence shown here is derived from an EMBL/GenBank/DDBJ whole genome shotgun (WGS) entry which is preliminary data.</text>
</comment>
<protein>
    <recommendedName>
        <fullName evidence="2">Protein kinase domain-containing protein</fullName>
    </recommendedName>
</protein>
<dbReference type="InterPro" id="IPR000719">
    <property type="entry name" value="Prot_kinase_dom"/>
</dbReference>
<evidence type="ECO:0000313" key="3">
    <source>
        <dbReference type="EMBL" id="KAL3121096.1"/>
    </source>
</evidence>
<sequence>MPEREDDDLVTLKPGTKVGGRWSIAKELGSGEFGTVFLCKDINDGRHAAMKTESTDADPCIWQEAKIMRHLGLLREGAGAEHFCRCFDDGRDVQRDAKRGKKVSFNYIVMSLTGRGLYSLLKKAGGMFSPGTAIGVSIQLLHALKTLHSIGYLHLDIKPENAAIGRRETNERQRIFLIDFGLARRFISSKTGKHRRQRTKTHFRGTPMYASISAHARSDYCRGDDIESWFYMLVDMYTGSLPWSRVRSEHRTGKMKRRRLSHKPEEVRRKALSDLLQGCPAQLGPILEHIDRLDFYDRPNYEWIETVLRSYLVENGIQENTYDWENAVPLSINAITRKGQIKANDEQKQEKEQLGTQKSVGCGISSATCLSMENSSSN</sequence>
<dbReference type="EMBL" id="JBICBT010000200">
    <property type="protein sequence ID" value="KAL3121096.1"/>
    <property type="molecule type" value="Genomic_DNA"/>
</dbReference>
<feature type="domain" description="Protein kinase" evidence="2">
    <location>
        <begin position="22"/>
        <end position="312"/>
    </location>
</feature>
<dbReference type="Gene3D" id="1.10.510.10">
    <property type="entry name" value="Transferase(Phosphotransferase) domain 1"/>
    <property type="match status" value="1"/>
</dbReference>
<dbReference type="Pfam" id="PF00069">
    <property type="entry name" value="Pkinase"/>
    <property type="match status" value="1"/>
</dbReference>
<evidence type="ECO:0000259" key="2">
    <source>
        <dbReference type="PROSITE" id="PS50011"/>
    </source>
</evidence>
<evidence type="ECO:0000313" key="4">
    <source>
        <dbReference type="Proteomes" id="UP001620626"/>
    </source>
</evidence>
<keyword evidence="4" id="KW-1185">Reference proteome</keyword>
<accession>A0ABD2M0S3</accession>
<keyword evidence="1" id="KW-0547">Nucleotide-binding</keyword>
<dbReference type="PROSITE" id="PS50011">
    <property type="entry name" value="PROTEIN_KINASE_DOM"/>
    <property type="match status" value="1"/>
</dbReference>
<dbReference type="PANTHER" id="PTHR11909">
    <property type="entry name" value="CASEIN KINASE-RELATED"/>
    <property type="match status" value="1"/>
</dbReference>
<dbReference type="InterPro" id="IPR017441">
    <property type="entry name" value="Protein_kinase_ATP_BS"/>
</dbReference>
<name>A0ABD2M0S3_9BILA</name>
<feature type="binding site" evidence="1">
    <location>
        <position position="51"/>
    </location>
    <ligand>
        <name>ATP</name>
        <dbReference type="ChEBI" id="CHEBI:30616"/>
    </ligand>
</feature>
<evidence type="ECO:0000256" key="1">
    <source>
        <dbReference type="PROSITE-ProRule" id="PRU10141"/>
    </source>
</evidence>
<dbReference type="GO" id="GO:0005524">
    <property type="term" value="F:ATP binding"/>
    <property type="evidence" value="ECO:0007669"/>
    <property type="project" value="UniProtKB-UniRule"/>
</dbReference>
<organism evidence="3 4">
    <name type="scientific">Heterodera trifolii</name>
    <dbReference type="NCBI Taxonomy" id="157864"/>
    <lineage>
        <taxon>Eukaryota</taxon>
        <taxon>Metazoa</taxon>
        <taxon>Ecdysozoa</taxon>
        <taxon>Nematoda</taxon>
        <taxon>Chromadorea</taxon>
        <taxon>Rhabditida</taxon>
        <taxon>Tylenchina</taxon>
        <taxon>Tylenchomorpha</taxon>
        <taxon>Tylenchoidea</taxon>
        <taxon>Heteroderidae</taxon>
        <taxon>Heteroderinae</taxon>
        <taxon>Heterodera</taxon>
    </lineage>
</organism>
<dbReference type="SUPFAM" id="SSF56112">
    <property type="entry name" value="Protein kinase-like (PK-like)"/>
    <property type="match status" value="1"/>
</dbReference>
<keyword evidence="1" id="KW-0067">ATP-binding</keyword>
<dbReference type="SMART" id="SM00220">
    <property type="entry name" value="S_TKc"/>
    <property type="match status" value="1"/>
</dbReference>
<dbReference type="PROSITE" id="PS00107">
    <property type="entry name" value="PROTEIN_KINASE_ATP"/>
    <property type="match status" value="1"/>
</dbReference>
<dbReference type="InterPro" id="IPR050235">
    <property type="entry name" value="CK1_Ser-Thr_kinase"/>
</dbReference>
<proteinExistence type="predicted"/>
<dbReference type="AlphaFoldDB" id="A0ABD2M0S3"/>
<dbReference type="InterPro" id="IPR011009">
    <property type="entry name" value="Kinase-like_dom_sf"/>
</dbReference>
<dbReference type="Proteomes" id="UP001620626">
    <property type="component" value="Unassembled WGS sequence"/>
</dbReference>
<reference evidence="3 4" key="1">
    <citation type="submission" date="2024-10" db="EMBL/GenBank/DDBJ databases">
        <authorList>
            <person name="Kim D."/>
        </authorList>
    </citation>
    <scope>NUCLEOTIDE SEQUENCE [LARGE SCALE GENOMIC DNA]</scope>
    <source>
        <strain evidence="3">BH-2024</strain>
    </source>
</reference>
<gene>
    <name evidence="3" type="ORF">niasHT_005356</name>
</gene>